<gene>
    <name evidence="2" type="ORF">H0I76_11225</name>
</gene>
<reference evidence="2" key="1">
    <citation type="submission" date="2020-12" db="EMBL/GenBank/DDBJ databases">
        <title>Bacterial taxonomy.</title>
        <authorList>
            <person name="Pan X."/>
        </authorList>
    </citation>
    <scope>NUCLEOTIDE SEQUENCE</scope>
    <source>
        <strain evidence="2">M0105</strain>
    </source>
</reference>
<dbReference type="Gene3D" id="3.90.550.10">
    <property type="entry name" value="Spore Coat Polysaccharide Biosynthesis Protein SpsA, Chain A"/>
    <property type="match status" value="1"/>
</dbReference>
<dbReference type="InterPro" id="IPR029044">
    <property type="entry name" value="Nucleotide-diphossugar_trans"/>
</dbReference>
<evidence type="ECO:0000259" key="1">
    <source>
        <dbReference type="Pfam" id="PF00535"/>
    </source>
</evidence>
<dbReference type="Proteomes" id="UP000655420">
    <property type="component" value="Unassembled WGS sequence"/>
</dbReference>
<sequence length="310" mass="34522">MTATVVIVSKNRCNDLRKAIASCLSQTAKPQIIVVDDASTDQTASMVLREFPEVGFIRHEESRGCVLRRNEAAALASFDVIFSIDDDAEFSTPHVVEQALADFSESRIGALSIPLIEPRKGGEVQNRPPDDRDIWVSDTFIGTAYAVRRQCFLKVGGFRGDLIHQGEETDFCIRLLDSGFVVRLSNADPIIHHESPFRDLDRMHYFGRRNDLLFAANNVPAELAVLHMLATTVNGLRAAMSATERGAMLRGIGDGWWHALRALGGRCPVRRETYQLFRQLRTSGALTFSEVAPRLADSMPRGRAPDRQDR</sequence>
<dbReference type="EMBL" id="JAEHHL010000006">
    <property type="protein sequence ID" value="MBK0399762.1"/>
    <property type="molecule type" value="Genomic_DNA"/>
</dbReference>
<protein>
    <submittedName>
        <fullName evidence="2">Glycosyltransferase family 2 protein</fullName>
    </submittedName>
</protein>
<accession>A0A8J7SFU7</accession>
<dbReference type="CDD" id="cd00761">
    <property type="entry name" value="Glyco_tranf_GTA_type"/>
    <property type="match status" value="1"/>
</dbReference>
<keyword evidence="3" id="KW-1185">Reference proteome</keyword>
<dbReference type="PANTHER" id="PTHR43685:SF3">
    <property type="entry name" value="SLR2126 PROTEIN"/>
    <property type="match status" value="1"/>
</dbReference>
<name>A0A8J7SFU7_9RHOB</name>
<organism evidence="2 3">
    <name type="scientific">Thermohalobaculum xanthum</name>
    <dbReference type="NCBI Taxonomy" id="2753746"/>
    <lineage>
        <taxon>Bacteria</taxon>
        <taxon>Pseudomonadati</taxon>
        <taxon>Pseudomonadota</taxon>
        <taxon>Alphaproteobacteria</taxon>
        <taxon>Rhodobacterales</taxon>
        <taxon>Paracoccaceae</taxon>
        <taxon>Thermohalobaculum</taxon>
    </lineage>
</organism>
<proteinExistence type="predicted"/>
<dbReference type="InterPro" id="IPR050834">
    <property type="entry name" value="Glycosyltransf_2"/>
</dbReference>
<dbReference type="Pfam" id="PF00535">
    <property type="entry name" value="Glycos_transf_2"/>
    <property type="match status" value="1"/>
</dbReference>
<evidence type="ECO:0000313" key="3">
    <source>
        <dbReference type="Proteomes" id="UP000655420"/>
    </source>
</evidence>
<comment type="caution">
    <text evidence="2">The sequence shown here is derived from an EMBL/GenBank/DDBJ whole genome shotgun (WGS) entry which is preliminary data.</text>
</comment>
<feature type="domain" description="Glycosyltransferase 2-like" evidence="1">
    <location>
        <begin position="4"/>
        <end position="106"/>
    </location>
</feature>
<dbReference type="AlphaFoldDB" id="A0A8J7SFU7"/>
<dbReference type="RefSeq" id="WP_200609954.1">
    <property type="nucleotide sequence ID" value="NZ_JAEHHL010000006.1"/>
</dbReference>
<dbReference type="SUPFAM" id="SSF53448">
    <property type="entry name" value="Nucleotide-diphospho-sugar transferases"/>
    <property type="match status" value="1"/>
</dbReference>
<evidence type="ECO:0000313" key="2">
    <source>
        <dbReference type="EMBL" id="MBK0399762.1"/>
    </source>
</evidence>
<dbReference type="PANTHER" id="PTHR43685">
    <property type="entry name" value="GLYCOSYLTRANSFERASE"/>
    <property type="match status" value="1"/>
</dbReference>
<dbReference type="InterPro" id="IPR001173">
    <property type="entry name" value="Glyco_trans_2-like"/>
</dbReference>